<dbReference type="Pfam" id="PF01094">
    <property type="entry name" value="ANF_receptor"/>
    <property type="match status" value="1"/>
</dbReference>
<dbReference type="Pfam" id="PF00003">
    <property type="entry name" value="7tm_3"/>
    <property type="match status" value="1"/>
</dbReference>
<dbReference type="InterPro" id="IPR038550">
    <property type="entry name" value="GPCR_3_9-Cys_sf"/>
</dbReference>
<keyword evidence="2" id="KW-1003">Cell membrane</keyword>
<feature type="transmembrane region" description="Helical" evidence="10">
    <location>
        <begin position="563"/>
        <end position="585"/>
    </location>
</feature>
<feature type="transmembrane region" description="Helical" evidence="10">
    <location>
        <begin position="676"/>
        <end position="699"/>
    </location>
</feature>
<evidence type="ECO:0000313" key="14">
    <source>
        <dbReference type="RefSeq" id="XP_065649969.1"/>
    </source>
</evidence>
<dbReference type="Proteomes" id="UP001652625">
    <property type="component" value="Chromosome 03"/>
</dbReference>
<keyword evidence="3 10" id="KW-0812">Transmembrane</keyword>
<dbReference type="PROSITE" id="PS50259">
    <property type="entry name" value="G_PROTEIN_RECEP_F3_4"/>
    <property type="match status" value="1"/>
</dbReference>
<feature type="transmembrane region" description="Helical" evidence="10">
    <location>
        <begin position="728"/>
        <end position="748"/>
    </location>
</feature>
<keyword evidence="5" id="KW-0297">G-protein coupled receptor</keyword>
<keyword evidence="11" id="KW-0732">Signal</keyword>
<evidence type="ECO:0000256" key="4">
    <source>
        <dbReference type="ARBA" id="ARBA00022989"/>
    </source>
</evidence>
<dbReference type="PANTHER" id="PTHR24060">
    <property type="entry name" value="METABOTROPIC GLUTAMATE RECEPTOR"/>
    <property type="match status" value="1"/>
</dbReference>
<evidence type="ECO:0000256" key="6">
    <source>
        <dbReference type="ARBA" id="ARBA00023136"/>
    </source>
</evidence>
<gene>
    <name evidence="14" type="primary">LOC105846103</name>
</gene>
<dbReference type="GeneID" id="105846103"/>
<dbReference type="SUPFAM" id="SSF53822">
    <property type="entry name" value="Periplasmic binding protein-like I"/>
    <property type="match status" value="1"/>
</dbReference>
<protein>
    <submittedName>
        <fullName evidence="14">Extracellular calcium-sensing receptor</fullName>
    </submittedName>
</protein>
<feature type="chain" id="PRO_5046294703" evidence="11">
    <location>
        <begin position="26"/>
        <end position="852"/>
    </location>
</feature>
<organism evidence="13 14">
    <name type="scientific">Hydra vulgaris</name>
    <name type="common">Hydra</name>
    <name type="synonym">Hydra attenuata</name>
    <dbReference type="NCBI Taxonomy" id="6087"/>
    <lineage>
        <taxon>Eukaryota</taxon>
        <taxon>Metazoa</taxon>
        <taxon>Cnidaria</taxon>
        <taxon>Hydrozoa</taxon>
        <taxon>Hydroidolina</taxon>
        <taxon>Anthoathecata</taxon>
        <taxon>Aplanulata</taxon>
        <taxon>Hydridae</taxon>
        <taxon>Hydra</taxon>
    </lineage>
</organism>
<evidence type="ECO:0000256" key="2">
    <source>
        <dbReference type="ARBA" id="ARBA00022475"/>
    </source>
</evidence>
<keyword evidence="4 10" id="KW-1133">Transmembrane helix</keyword>
<feature type="transmembrane region" description="Helical" evidence="10">
    <location>
        <begin position="760"/>
        <end position="779"/>
    </location>
</feature>
<evidence type="ECO:0000256" key="8">
    <source>
        <dbReference type="ARBA" id="ARBA00023180"/>
    </source>
</evidence>
<evidence type="ECO:0000259" key="12">
    <source>
        <dbReference type="PROSITE" id="PS50259"/>
    </source>
</evidence>
<evidence type="ECO:0000256" key="11">
    <source>
        <dbReference type="SAM" id="SignalP"/>
    </source>
</evidence>
<feature type="signal peptide" evidence="11">
    <location>
        <begin position="1"/>
        <end position="25"/>
    </location>
</feature>
<dbReference type="CDD" id="cd13953">
    <property type="entry name" value="7tm_classC_mGluR-like"/>
    <property type="match status" value="1"/>
</dbReference>
<evidence type="ECO:0000313" key="13">
    <source>
        <dbReference type="Proteomes" id="UP001652625"/>
    </source>
</evidence>
<dbReference type="Gene3D" id="3.40.50.2300">
    <property type="match status" value="2"/>
</dbReference>
<keyword evidence="9" id="KW-0807">Transducer</keyword>
<sequence length="852" mass="96599">MPWNFALCSLFTSFITILSISTAIGDHSKCSEVPIELSDTENSSVIIGGMFPVHYWDEKSKTYALNKPGLLWVEAMIFAINEINSRIDYLPKTKLGYRIQDSCNDINIAIESALELTQGFIPYEEVHDNYICQCNYNTTKAIALVGDAASATSTNIAAILSSSGTTQISYSATSTDLNAKQLFPTFLRTVAPDNLQAGLIVDLLVLNNWTYVNVIACDDDYGRVGFNEILSILKEKNVCIFIQEIYDVKGDSSGNITKRVVQRLNIEKQASVIILWCQRPEAIQFLRVAEQMRLHNKTWIATETYGSSEEVYKIDPNVVRGMFGVIPMQVRYEPFETRLKSMTPDLVYKNPWINEYWKEKSCEARNATTCKNINLSDLPKSKYVEVFHAVQSIAFGLHAYIKSENPYTIETKKLFSYIKNVNFSGINNLSVSFDANGNPRDAGYSITNLKVDHHSNSTWQVIGFWTKSSGKIVFTSNEQINFAGGLLEPPVSSCREICKPGYFKHSFENACCWQCVRCGKNSVQSKYGQSSCKICPDDKIVNTEKTLCVSPKQIFMKPDSEEGIFLLICSTIVFLFVVYVVYIFYKHGETPIVKASNKNLSLLQLGSIICLLMLPFLYFQTENTKYRCGGRLIYFVCFSSITISVTFTKADRLLRIFNNSKSGCLTKNSILKTNKVQFMTVAALTLLGILICIVSYFAFPIEVCDKKKMEEEEEPLTVCYCAGSYDSILFLTIGYVAVIALICGVYAFKARNLPETYNEARLTSFAMFIFLLSWLMFVPIYLSTKDQQQKLSVWCFMCFSSTTCYAFIMYSPKIYFIFFKTEENTKDRFRAKIHQPKSTFNASTNEFEIQEN</sequence>
<dbReference type="InterPro" id="IPR028082">
    <property type="entry name" value="Peripla_BP_I"/>
</dbReference>
<evidence type="ECO:0000256" key="5">
    <source>
        <dbReference type="ARBA" id="ARBA00023040"/>
    </source>
</evidence>
<name>A0ABM4BLM3_HYDVU</name>
<feature type="domain" description="G-protein coupled receptors family 3 profile" evidence="12">
    <location>
        <begin position="562"/>
        <end position="833"/>
    </location>
</feature>
<keyword evidence="6 10" id="KW-0472">Membrane</keyword>
<evidence type="ECO:0000256" key="3">
    <source>
        <dbReference type="ARBA" id="ARBA00022692"/>
    </source>
</evidence>
<dbReference type="PRINTS" id="PR00248">
    <property type="entry name" value="GPCRMGR"/>
</dbReference>
<evidence type="ECO:0000256" key="7">
    <source>
        <dbReference type="ARBA" id="ARBA00023170"/>
    </source>
</evidence>
<dbReference type="RefSeq" id="XP_065649969.1">
    <property type="nucleotide sequence ID" value="XM_065793897.1"/>
</dbReference>
<evidence type="ECO:0000256" key="9">
    <source>
        <dbReference type="ARBA" id="ARBA00023224"/>
    </source>
</evidence>
<feature type="transmembrane region" description="Helical" evidence="10">
    <location>
        <begin position="791"/>
        <end position="810"/>
    </location>
</feature>
<keyword evidence="7 14" id="KW-0675">Receptor</keyword>
<dbReference type="InterPro" id="IPR017978">
    <property type="entry name" value="GPCR_3_C"/>
</dbReference>
<dbReference type="Gene3D" id="2.10.50.30">
    <property type="entry name" value="GPCR, family 3, nine cysteines domain"/>
    <property type="match status" value="1"/>
</dbReference>
<accession>A0ABM4BLM3</accession>
<dbReference type="InterPro" id="IPR001828">
    <property type="entry name" value="ANF_lig-bd_rcpt"/>
</dbReference>
<evidence type="ECO:0000256" key="10">
    <source>
        <dbReference type="SAM" id="Phobius"/>
    </source>
</evidence>
<comment type="subcellular location">
    <subcellularLocation>
        <location evidence="1">Cell membrane</location>
        <topology evidence="1">Multi-pass membrane protein</topology>
    </subcellularLocation>
</comment>
<keyword evidence="8" id="KW-0325">Glycoprotein</keyword>
<feature type="transmembrane region" description="Helical" evidence="10">
    <location>
        <begin position="631"/>
        <end position="648"/>
    </location>
</feature>
<reference evidence="14" key="1">
    <citation type="submission" date="2025-08" db="UniProtKB">
        <authorList>
            <consortium name="RefSeq"/>
        </authorList>
    </citation>
    <scope>IDENTIFICATION</scope>
</reference>
<dbReference type="InterPro" id="IPR050726">
    <property type="entry name" value="mGluR"/>
</dbReference>
<dbReference type="InterPro" id="IPR000337">
    <property type="entry name" value="GPCR_3"/>
</dbReference>
<proteinExistence type="predicted"/>
<feature type="transmembrane region" description="Helical" evidence="10">
    <location>
        <begin position="600"/>
        <end position="619"/>
    </location>
</feature>
<evidence type="ECO:0000256" key="1">
    <source>
        <dbReference type="ARBA" id="ARBA00004651"/>
    </source>
</evidence>
<keyword evidence="13" id="KW-1185">Reference proteome</keyword>